<protein>
    <recommendedName>
        <fullName evidence="4">Protein kish-B</fullName>
    </recommendedName>
    <alternativeName>
        <fullName evidence="10">Transmembrane protein 167B</fullName>
    </alternativeName>
</protein>
<proteinExistence type="inferred from homology"/>
<dbReference type="Proteomes" id="UP000000539">
    <property type="component" value="Chromosome 26"/>
</dbReference>
<evidence type="ECO:0000256" key="5">
    <source>
        <dbReference type="ARBA" id="ARBA00022692"/>
    </source>
</evidence>
<reference evidence="13" key="3">
    <citation type="submission" date="2025-09" db="UniProtKB">
        <authorList>
            <consortium name="Ensembl"/>
        </authorList>
    </citation>
    <scope>IDENTIFICATION</scope>
    <source>
        <strain evidence="13">broiler</strain>
    </source>
</reference>
<evidence type="ECO:0000256" key="11">
    <source>
        <dbReference type="SAM" id="MobiDB-lite"/>
    </source>
</evidence>
<dbReference type="PANTHER" id="PTHR46815:SF1">
    <property type="entry name" value="PROTEIN KISH-B"/>
    <property type="match status" value="1"/>
</dbReference>
<accession>A0A8V1A6X8</accession>
<evidence type="ECO:0000313" key="13">
    <source>
        <dbReference type="Ensembl" id="ENSGALP00010037097.1"/>
    </source>
</evidence>
<reference evidence="13" key="1">
    <citation type="submission" date="2020-11" db="EMBL/GenBank/DDBJ databases">
        <title>Gallus gallus (Chicken) genome, bGalGal1, GRCg7b, maternal haplotype autosomes + Z &amp; W.</title>
        <authorList>
            <person name="Warren W."/>
            <person name="Formenti G."/>
            <person name="Fedrigo O."/>
            <person name="Haase B."/>
            <person name="Mountcastle J."/>
            <person name="Balacco J."/>
            <person name="Tracey A."/>
            <person name="Schneider V."/>
            <person name="Okimoto R."/>
            <person name="Cheng H."/>
            <person name="Hawken R."/>
            <person name="Howe K."/>
            <person name="Jarvis E.D."/>
        </authorList>
    </citation>
    <scope>NUCLEOTIDE SEQUENCE [LARGE SCALE GENOMIC DNA]</scope>
    <source>
        <strain evidence="13">Broiler</strain>
    </source>
</reference>
<reference evidence="13" key="2">
    <citation type="submission" date="2025-08" db="UniProtKB">
        <authorList>
            <consortium name="Ensembl"/>
        </authorList>
    </citation>
    <scope>IDENTIFICATION</scope>
    <source>
        <strain evidence="13">broiler</strain>
    </source>
</reference>
<keyword evidence="9 12" id="KW-0472">Membrane</keyword>
<evidence type="ECO:0000313" key="14">
    <source>
        <dbReference type="Proteomes" id="UP000000539"/>
    </source>
</evidence>
<evidence type="ECO:0000256" key="3">
    <source>
        <dbReference type="ARBA" id="ARBA00008961"/>
    </source>
</evidence>
<evidence type="ECO:0000256" key="4">
    <source>
        <dbReference type="ARBA" id="ARBA00017630"/>
    </source>
</evidence>
<dbReference type="PANTHER" id="PTHR46815">
    <property type="entry name" value="PROTEIN KISH-B"/>
    <property type="match status" value="1"/>
</dbReference>
<evidence type="ECO:0000256" key="6">
    <source>
        <dbReference type="ARBA" id="ARBA00022729"/>
    </source>
</evidence>
<dbReference type="AlphaFoldDB" id="A0A8V1A6X8"/>
<feature type="transmembrane region" description="Helical" evidence="12">
    <location>
        <begin position="6"/>
        <end position="24"/>
    </location>
</feature>
<evidence type="ECO:0000256" key="1">
    <source>
        <dbReference type="ARBA" id="ARBA00002154"/>
    </source>
</evidence>
<dbReference type="InterPro" id="IPR009653">
    <property type="entry name" value="Ksh1"/>
</dbReference>
<dbReference type="OrthoDB" id="10034655at2759"/>
<evidence type="ECO:0000256" key="9">
    <source>
        <dbReference type="ARBA" id="ARBA00023136"/>
    </source>
</evidence>
<comment type="subcellular location">
    <subcellularLocation>
        <location evidence="2">Golgi apparatus membrane</location>
        <topology evidence="2">Single-pass type I membrane protein</topology>
    </subcellularLocation>
</comment>
<gene>
    <name evidence="13" type="primary">TMEM167B</name>
</gene>
<feature type="compositionally biased region" description="Basic and acidic residues" evidence="11">
    <location>
        <begin position="185"/>
        <end position="198"/>
    </location>
</feature>
<dbReference type="GeneTree" id="ENSGT01000000222043"/>
<dbReference type="InterPro" id="IPR042863">
    <property type="entry name" value="Kish-B"/>
</dbReference>
<feature type="region of interest" description="Disordered" evidence="11">
    <location>
        <begin position="151"/>
        <end position="198"/>
    </location>
</feature>
<evidence type="ECO:0000256" key="7">
    <source>
        <dbReference type="ARBA" id="ARBA00022989"/>
    </source>
</evidence>
<keyword evidence="5 12" id="KW-0812">Transmembrane</keyword>
<sequence length="224" mass="23715">MTNVYSLDGLLVFGLLLVCTCAYLRKVPRLRAWLLSEKRGLWGVGYKVTLPGRCGSRCSPTLSPPRPCARCGAAPGVTMQRYLSRGSAPPGEGKIPVTAGPLPMAKGSWGLGRQRRTLPHVRGRILVPRWPSGGARRANKRALSTATTVLPSAELGGGGRHRGPPSGGGRCAEGRGRAALPSVPRAEEAIKGRDGAERAESGWRAVRVRVRGVGVRECVGVRAV</sequence>
<keyword evidence="6" id="KW-0732">Signal</keyword>
<evidence type="ECO:0000256" key="12">
    <source>
        <dbReference type="SAM" id="Phobius"/>
    </source>
</evidence>
<keyword evidence="7 12" id="KW-1133">Transmembrane helix</keyword>
<keyword evidence="8" id="KW-0333">Golgi apparatus</keyword>
<organism evidence="13 14">
    <name type="scientific">Gallus gallus</name>
    <name type="common">Chicken</name>
    <dbReference type="NCBI Taxonomy" id="9031"/>
    <lineage>
        <taxon>Eukaryota</taxon>
        <taxon>Metazoa</taxon>
        <taxon>Chordata</taxon>
        <taxon>Craniata</taxon>
        <taxon>Vertebrata</taxon>
        <taxon>Euteleostomi</taxon>
        <taxon>Archelosauria</taxon>
        <taxon>Archosauria</taxon>
        <taxon>Dinosauria</taxon>
        <taxon>Saurischia</taxon>
        <taxon>Theropoda</taxon>
        <taxon>Coelurosauria</taxon>
        <taxon>Aves</taxon>
        <taxon>Neognathae</taxon>
        <taxon>Galloanserae</taxon>
        <taxon>Galliformes</taxon>
        <taxon>Phasianidae</taxon>
        <taxon>Phasianinae</taxon>
        <taxon>Gallus</taxon>
    </lineage>
</organism>
<dbReference type="GO" id="GO:0000139">
    <property type="term" value="C:Golgi membrane"/>
    <property type="evidence" value="ECO:0007669"/>
    <property type="project" value="UniProtKB-SubCell"/>
</dbReference>
<evidence type="ECO:0000256" key="10">
    <source>
        <dbReference type="ARBA" id="ARBA00032458"/>
    </source>
</evidence>
<dbReference type="Pfam" id="PF06842">
    <property type="entry name" value="DUF1242"/>
    <property type="match status" value="1"/>
</dbReference>
<evidence type="ECO:0000256" key="2">
    <source>
        <dbReference type="ARBA" id="ARBA00004614"/>
    </source>
</evidence>
<comment type="similarity">
    <text evidence="3">Belongs to the KISH family.</text>
</comment>
<dbReference type="Ensembl" id="ENSGALT00010060338.1">
    <property type="protein sequence ID" value="ENSGALP00010037097.1"/>
    <property type="gene ID" value="ENSGALG00010024718.1"/>
</dbReference>
<evidence type="ECO:0000256" key="8">
    <source>
        <dbReference type="ARBA" id="ARBA00023034"/>
    </source>
</evidence>
<name>A0A8V1A6X8_CHICK</name>
<keyword evidence="14" id="KW-1185">Reference proteome</keyword>
<comment type="function">
    <text evidence="1">Involved in the early part of the secretory pathway.</text>
</comment>